<accession>A0A1F6E4N1</accession>
<gene>
    <name evidence="1" type="ORF">A3C95_00290</name>
</gene>
<sequence length="86" mass="10126">MVTTARVEVRRGKNESSAALIRRFSRRAQGLGLVREMRGRRYWQRTKSKNVYHKRALISLERRAAYRELVKLGKIDPTARRTKGKK</sequence>
<name>A0A1F6E4N1_9BACT</name>
<protein>
    <recommendedName>
        <fullName evidence="3">30S ribosomal protein S21</fullName>
    </recommendedName>
</protein>
<reference evidence="1 2" key="1">
    <citation type="journal article" date="2016" name="Nat. Commun.">
        <title>Thousands of microbial genomes shed light on interconnected biogeochemical processes in an aquifer system.</title>
        <authorList>
            <person name="Anantharaman K."/>
            <person name="Brown C.T."/>
            <person name="Hug L.A."/>
            <person name="Sharon I."/>
            <person name="Castelle C.J."/>
            <person name="Probst A.J."/>
            <person name="Thomas B.C."/>
            <person name="Singh A."/>
            <person name="Wilkins M.J."/>
            <person name="Karaoz U."/>
            <person name="Brodie E.L."/>
            <person name="Williams K.H."/>
            <person name="Hubbard S.S."/>
            <person name="Banfield J.F."/>
        </authorList>
    </citation>
    <scope>NUCLEOTIDE SEQUENCE [LARGE SCALE GENOMIC DNA]</scope>
</reference>
<evidence type="ECO:0008006" key="3">
    <source>
        <dbReference type="Google" id="ProtNLM"/>
    </source>
</evidence>
<dbReference type="EMBL" id="MFLM01000006">
    <property type="protein sequence ID" value="OGG68643.1"/>
    <property type="molecule type" value="Genomic_DNA"/>
</dbReference>
<organism evidence="1 2">
    <name type="scientific">Candidatus Kaiserbacteria bacterium RIFCSPHIGHO2_02_FULL_56_30</name>
    <dbReference type="NCBI Taxonomy" id="1798499"/>
    <lineage>
        <taxon>Bacteria</taxon>
        <taxon>Candidatus Kaiseribacteriota</taxon>
    </lineage>
</organism>
<dbReference type="Proteomes" id="UP000177107">
    <property type="component" value="Unassembled WGS sequence"/>
</dbReference>
<dbReference type="STRING" id="1798499.A3C95_00290"/>
<proteinExistence type="predicted"/>
<evidence type="ECO:0000313" key="2">
    <source>
        <dbReference type="Proteomes" id="UP000177107"/>
    </source>
</evidence>
<dbReference type="AlphaFoldDB" id="A0A1F6E4N1"/>
<comment type="caution">
    <text evidence="1">The sequence shown here is derived from an EMBL/GenBank/DDBJ whole genome shotgun (WGS) entry which is preliminary data.</text>
</comment>
<evidence type="ECO:0000313" key="1">
    <source>
        <dbReference type="EMBL" id="OGG68643.1"/>
    </source>
</evidence>